<organism evidence="1 2">
    <name type="scientific">Flavobacterium micromati</name>
    <dbReference type="NCBI Taxonomy" id="229205"/>
    <lineage>
        <taxon>Bacteria</taxon>
        <taxon>Pseudomonadati</taxon>
        <taxon>Bacteroidota</taxon>
        <taxon>Flavobacteriia</taxon>
        <taxon>Flavobacteriales</taxon>
        <taxon>Flavobacteriaceae</taxon>
        <taxon>Flavobacterium</taxon>
    </lineage>
</organism>
<accession>A0A1M5LMJ8</accession>
<dbReference type="EMBL" id="FQWF01000008">
    <property type="protein sequence ID" value="SHG65543.1"/>
    <property type="molecule type" value="Genomic_DNA"/>
</dbReference>
<name>A0A1M5LMJ8_9FLAO</name>
<dbReference type="Proteomes" id="UP000184020">
    <property type="component" value="Unassembled WGS sequence"/>
</dbReference>
<evidence type="ECO:0000313" key="1">
    <source>
        <dbReference type="EMBL" id="SHG65543.1"/>
    </source>
</evidence>
<gene>
    <name evidence="1" type="ORF">SAMN05444372_108109</name>
</gene>
<reference evidence="2" key="1">
    <citation type="submission" date="2016-11" db="EMBL/GenBank/DDBJ databases">
        <authorList>
            <person name="Varghese N."/>
            <person name="Submissions S."/>
        </authorList>
    </citation>
    <scope>NUCLEOTIDE SEQUENCE [LARGE SCALE GENOMIC DNA]</scope>
    <source>
        <strain evidence="2">DSM 17659</strain>
    </source>
</reference>
<dbReference type="OrthoDB" id="1357559at2"/>
<protein>
    <submittedName>
        <fullName evidence="1">Uncharacterized protein</fullName>
    </submittedName>
</protein>
<dbReference type="STRING" id="229205.SAMN05444372_108109"/>
<dbReference type="AlphaFoldDB" id="A0A1M5LMJ8"/>
<evidence type="ECO:0000313" key="2">
    <source>
        <dbReference type="Proteomes" id="UP000184020"/>
    </source>
</evidence>
<sequence length="175" mass="20476">MKLIKGFDCIQKEIYGNGTEKILSNKIVKIQTELIRPSLIFKNKANKVIDLNSIKQFTYSKQLRSNALYPDEYFSANELKFLSEIYAFSVVESNRHKGFFHSKLSINPLYTSPGTIEFIEYQDKEYLIIKFTRWQHDYQPRGAGEDQLGEDITYIHGIWEDPLLTDEIIKKIKAQ</sequence>
<dbReference type="RefSeq" id="WP_073019737.1">
    <property type="nucleotide sequence ID" value="NZ_FQWF01000008.1"/>
</dbReference>
<keyword evidence="2" id="KW-1185">Reference proteome</keyword>
<proteinExistence type="predicted"/>